<evidence type="ECO:0000256" key="1">
    <source>
        <dbReference type="SAM" id="MobiDB-lite"/>
    </source>
</evidence>
<organism evidence="2 3">
    <name type="scientific">Puccinia striiformis f. sp. tritici PST-78</name>
    <dbReference type="NCBI Taxonomy" id="1165861"/>
    <lineage>
        <taxon>Eukaryota</taxon>
        <taxon>Fungi</taxon>
        <taxon>Dikarya</taxon>
        <taxon>Basidiomycota</taxon>
        <taxon>Pucciniomycotina</taxon>
        <taxon>Pucciniomycetes</taxon>
        <taxon>Pucciniales</taxon>
        <taxon>Pucciniaceae</taxon>
        <taxon>Puccinia</taxon>
    </lineage>
</organism>
<gene>
    <name evidence="2" type="ORF">PSTG_12573</name>
</gene>
<evidence type="ECO:0000313" key="2">
    <source>
        <dbReference type="EMBL" id="KNE94062.1"/>
    </source>
</evidence>
<name>A0A0L0V459_9BASI</name>
<feature type="compositionally biased region" description="Polar residues" evidence="1">
    <location>
        <begin position="74"/>
        <end position="96"/>
    </location>
</feature>
<dbReference type="EMBL" id="AJIL01000124">
    <property type="protein sequence ID" value="KNE94062.1"/>
    <property type="molecule type" value="Genomic_DNA"/>
</dbReference>
<dbReference type="Proteomes" id="UP000054564">
    <property type="component" value="Unassembled WGS sequence"/>
</dbReference>
<keyword evidence="3" id="KW-1185">Reference proteome</keyword>
<protein>
    <submittedName>
        <fullName evidence="2">Uncharacterized protein</fullName>
    </submittedName>
</protein>
<proteinExistence type="predicted"/>
<sequence length="114" mass="12652">MQPVEFSETSPGALQDFSGSSPRLLCDFSENSPENPSLGFTRWVTKPSIGFPRQGCLGSQRTEVLNRSVGWPTDFNSRAPQPSLNRMAQPSVTNQPKLDRMPFASGWPIRVWIG</sequence>
<reference evidence="3" key="1">
    <citation type="submission" date="2014-03" db="EMBL/GenBank/DDBJ databases">
        <title>The Genome Sequence of Puccinia striiformis f. sp. tritici PST-78.</title>
        <authorList>
            <consortium name="The Broad Institute Genome Sequencing Platform"/>
            <person name="Cuomo C."/>
            <person name="Hulbert S."/>
            <person name="Chen X."/>
            <person name="Walker B."/>
            <person name="Young S.K."/>
            <person name="Zeng Q."/>
            <person name="Gargeya S."/>
            <person name="Fitzgerald M."/>
            <person name="Haas B."/>
            <person name="Abouelleil A."/>
            <person name="Alvarado L."/>
            <person name="Arachchi H.M."/>
            <person name="Berlin A.M."/>
            <person name="Chapman S.B."/>
            <person name="Goldberg J."/>
            <person name="Griggs A."/>
            <person name="Gujja S."/>
            <person name="Hansen M."/>
            <person name="Howarth C."/>
            <person name="Imamovic A."/>
            <person name="Larimer J."/>
            <person name="McCowan C."/>
            <person name="Montmayeur A."/>
            <person name="Murphy C."/>
            <person name="Neiman D."/>
            <person name="Pearson M."/>
            <person name="Priest M."/>
            <person name="Roberts A."/>
            <person name="Saif S."/>
            <person name="Shea T."/>
            <person name="Sisk P."/>
            <person name="Sykes S."/>
            <person name="Wortman J."/>
            <person name="Nusbaum C."/>
            <person name="Birren B."/>
        </authorList>
    </citation>
    <scope>NUCLEOTIDE SEQUENCE [LARGE SCALE GENOMIC DNA]</scope>
    <source>
        <strain evidence="3">race PST-78</strain>
    </source>
</reference>
<feature type="region of interest" description="Disordered" evidence="1">
    <location>
        <begin position="71"/>
        <end position="99"/>
    </location>
</feature>
<accession>A0A0L0V459</accession>
<dbReference type="AlphaFoldDB" id="A0A0L0V459"/>
<comment type="caution">
    <text evidence="2">The sequence shown here is derived from an EMBL/GenBank/DDBJ whole genome shotgun (WGS) entry which is preliminary data.</text>
</comment>
<evidence type="ECO:0000313" key="3">
    <source>
        <dbReference type="Proteomes" id="UP000054564"/>
    </source>
</evidence>